<dbReference type="HOGENOM" id="CLU_1275394_0_0_2"/>
<dbReference type="STRING" id="999630.TUZN_1117"/>
<feature type="transmembrane region" description="Helical" evidence="1">
    <location>
        <begin position="20"/>
        <end position="40"/>
    </location>
</feature>
<feature type="transmembrane region" description="Helical" evidence="1">
    <location>
        <begin position="91"/>
        <end position="112"/>
    </location>
</feature>
<dbReference type="KEGG" id="tuz:TUZN_1117"/>
<dbReference type="AlphaFoldDB" id="F2L0B5"/>
<dbReference type="eggNOG" id="arCOG12381">
    <property type="taxonomic scope" value="Archaea"/>
</dbReference>
<evidence type="ECO:0000313" key="2">
    <source>
        <dbReference type="EMBL" id="AEA12597.1"/>
    </source>
</evidence>
<keyword evidence="1" id="KW-1133">Transmembrane helix</keyword>
<proteinExistence type="predicted"/>
<evidence type="ECO:0000256" key="1">
    <source>
        <dbReference type="SAM" id="Phobius"/>
    </source>
</evidence>
<dbReference type="RefSeq" id="WP_013679933.1">
    <property type="nucleotide sequence ID" value="NC_015315.1"/>
</dbReference>
<name>F2L0B5_THEU7</name>
<dbReference type="Proteomes" id="UP000008138">
    <property type="component" value="Chromosome"/>
</dbReference>
<reference key="2">
    <citation type="submission" date="2011-03" db="EMBL/GenBank/DDBJ databases">
        <title>Complete genome sequence of the thermoacidophilic crenarchaeon Thermoproteus uzoniensis 768-20.</title>
        <authorList>
            <person name="Mardanov A.V."/>
            <person name="Gumerov V.M."/>
            <person name="Beletsky A.V."/>
            <person name="Prokofeva M.I."/>
            <person name="Bonch-Osmolovskaya E.A."/>
            <person name="Ravin N.V."/>
            <person name="Skryabin K.G."/>
        </authorList>
    </citation>
    <scope>NUCLEOTIDE SEQUENCE</scope>
    <source>
        <strain>768-20</strain>
    </source>
</reference>
<dbReference type="GeneID" id="10360646"/>
<keyword evidence="1" id="KW-0472">Membrane</keyword>
<gene>
    <name evidence="2" type="ordered locus">TUZN_1117</name>
</gene>
<feature type="transmembrane region" description="Helical" evidence="1">
    <location>
        <begin position="124"/>
        <end position="145"/>
    </location>
</feature>
<organism evidence="2 3">
    <name type="scientific">Thermoproteus uzoniensis (strain 768-20)</name>
    <dbReference type="NCBI Taxonomy" id="999630"/>
    <lineage>
        <taxon>Archaea</taxon>
        <taxon>Thermoproteota</taxon>
        <taxon>Thermoprotei</taxon>
        <taxon>Thermoproteales</taxon>
        <taxon>Thermoproteaceae</taxon>
        <taxon>Thermoproteus</taxon>
    </lineage>
</organism>
<feature type="transmembrane region" description="Helical" evidence="1">
    <location>
        <begin position="165"/>
        <end position="187"/>
    </location>
</feature>
<evidence type="ECO:0000313" key="3">
    <source>
        <dbReference type="Proteomes" id="UP000008138"/>
    </source>
</evidence>
<accession>F2L0B5</accession>
<sequence length="216" mass="22725">MPGLAAYYDAAADGFEYLQIYVVIAIIVLVISVVSFFYALGTASFVKSVVPLAAWLVALGAALAASSYYLWKAFINIYRGLGGALYKAAAYFALASAALGVVQTSLLAARIVAQPTSPVSGRWAPLGGVIGALTSAFWAAVYYKLAGDSGVRSFLVVSVAYAVNAVSAPFSSGLAALASFVGLVTLLRASSAAEQSMRDLYIKYVNEEFRRQRSNT</sequence>
<keyword evidence="3" id="KW-1185">Reference proteome</keyword>
<keyword evidence="1" id="KW-0812">Transmembrane</keyword>
<protein>
    <submittedName>
        <fullName evidence="2">Uncharacterized protein</fullName>
    </submittedName>
</protein>
<feature type="transmembrane region" description="Helical" evidence="1">
    <location>
        <begin position="52"/>
        <end position="71"/>
    </location>
</feature>
<dbReference type="EMBL" id="CP002590">
    <property type="protein sequence ID" value="AEA12597.1"/>
    <property type="molecule type" value="Genomic_DNA"/>
</dbReference>
<reference evidence="2 3" key="1">
    <citation type="journal article" date="2011" name="J. Bacteriol.">
        <title>Complete genome sequence of the thermoacidophilic crenarchaeon Thermoproteus uzoniensis 768-20.</title>
        <authorList>
            <person name="Mardanov A.V."/>
            <person name="Gumerov V.M."/>
            <person name="Beletsky A.V."/>
            <person name="Prokofeva M.I."/>
            <person name="Bonch-Osmolovskaya E.A."/>
            <person name="Ravin N.V."/>
            <person name="Skryabin K.G."/>
        </authorList>
    </citation>
    <scope>NUCLEOTIDE SEQUENCE [LARGE SCALE GENOMIC DNA]</scope>
    <source>
        <strain evidence="2 3">768-20</strain>
    </source>
</reference>